<evidence type="ECO:0000256" key="10">
    <source>
        <dbReference type="RuleBase" id="RU003423"/>
    </source>
</evidence>
<gene>
    <name evidence="13" type="primary">aceF</name>
    <name evidence="13" type="ORF">ICMP_385</name>
</gene>
<evidence type="ECO:0000313" key="13">
    <source>
        <dbReference type="EMBL" id="BAH83238.1"/>
    </source>
</evidence>
<sequence length="519" mass="57604">MRGNVLMSIEIKLPDIGSDTVEVTDILVNVGEFVETDHPLITVEGDKASMEIPAPFAGIIKEINVSIGDKLNTGSNIMIFDKPDKSEYLIKDHIKDIKEKNTAVHHKDIVLPDIGNNEMEITEIKVKIGDNVSVEQTLIIIEGDKASIEIPAPFSGKVIMINVAVGDKVKTGLIIMVFEVVETENNKISKPLEKTLDSNSDLPIKNNNCYFPEYSYVHATPVIRRLAREFGIDLSNIIGTGRKGRILKEDLKSYINKLSLIDTNSVKTASSSSLPSVTQLNIDFSKFGEVEEIELSRIKKISGANLSKSWSTIPHVTHFDKYDITDLEGFRQKLILELKNNVDIKITPLVFIMKAVAYALKRIPHFNSSLSYDCQKLILKKYINIGVAVDTTKGLVVPVFKNVYEKGIIKLSEELIEMSKKARSGKLMINDMQGGCFTISSLGKLGTTAFTPIINTPEVAILGISKSHVEPVWNGKKFIPRLMLPISLSFDHRVIEGADAARFIAMVGNILTDIRRLIM</sequence>
<dbReference type="Pfam" id="PF02817">
    <property type="entry name" value="E3_binding"/>
    <property type="match status" value="1"/>
</dbReference>
<evidence type="ECO:0000256" key="7">
    <source>
        <dbReference type="ARBA" id="ARBA00023315"/>
    </source>
</evidence>
<dbReference type="InterPro" id="IPR004167">
    <property type="entry name" value="PSBD"/>
</dbReference>
<dbReference type="PANTHER" id="PTHR43178:SF2">
    <property type="entry name" value="DIHYDROLIPOYLLYSINE-RESIDUE ACETYLTRANSFERASE COMPONENT OF PYRUVATE DEHYDROGENASE COMPLEX"/>
    <property type="match status" value="1"/>
</dbReference>
<keyword evidence="14" id="KW-1185">Reference proteome</keyword>
<evidence type="ECO:0000259" key="12">
    <source>
        <dbReference type="PROSITE" id="PS51826"/>
    </source>
</evidence>
<evidence type="ECO:0000256" key="6">
    <source>
        <dbReference type="ARBA" id="ARBA00022823"/>
    </source>
</evidence>
<feature type="domain" description="Lipoyl-binding" evidence="11">
    <location>
        <begin position="8"/>
        <end position="81"/>
    </location>
</feature>
<evidence type="ECO:0000256" key="3">
    <source>
        <dbReference type="ARBA" id="ARBA00011484"/>
    </source>
</evidence>
<dbReference type="STRING" id="476281.ICMP_385"/>
<dbReference type="GO" id="GO:0031405">
    <property type="term" value="F:lipoic acid binding"/>
    <property type="evidence" value="ECO:0007669"/>
    <property type="project" value="TreeGrafter"/>
</dbReference>
<evidence type="ECO:0000256" key="8">
    <source>
        <dbReference type="ARBA" id="ARBA00025211"/>
    </source>
</evidence>
<dbReference type="Gene3D" id="4.10.320.10">
    <property type="entry name" value="E3-binding domain"/>
    <property type="match status" value="1"/>
</dbReference>
<dbReference type="GO" id="GO:0004742">
    <property type="term" value="F:dihydrolipoyllysine-residue acetyltransferase activity"/>
    <property type="evidence" value="ECO:0007669"/>
    <property type="project" value="UniProtKB-EC"/>
</dbReference>
<dbReference type="InterPro" id="IPR011053">
    <property type="entry name" value="Single_hybrid_motif"/>
</dbReference>
<keyword evidence="6 10" id="KW-0450">Lipoyl</keyword>
<dbReference type="PROSITE" id="PS50968">
    <property type="entry name" value="BIOTINYL_LIPOYL"/>
    <property type="match status" value="2"/>
</dbReference>
<dbReference type="EC" id="2.3.1.-" evidence="10"/>
<evidence type="ECO:0000256" key="5">
    <source>
        <dbReference type="ARBA" id="ARBA00022737"/>
    </source>
</evidence>
<evidence type="ECO:0000256" key="4">
    <source>
        <dbReference type="ARBA" id="ARBA00022679"/>
    </source>
</evidence>
<dbReference type="InterPro" id="IPR023213">
    <property type="entry name" value="CAT-like_dom_sf"/>
</dbReference>
<dbReference type="CDD" id="cd06849">
    <property type="entry name" value="lipoyl_domain"/>
    <property type="match status" value="2"/>
</dbReference>
<comment type="catalytic activity">
    <reaction evidence="9">
        <text>N(6)-[(R)-dihydrolipoyl]-L-lysyl-[protein] + acetyl-CoA = N(6)-[(R)-S(8)-acetyldihydrolipoyl]-L-lysyl-[protein] + CoA</text>
        <dbReference type="Rhea" id="RHEA:17017"/>
        <dbReference type="Rhea" id="RHEA-COMP:10475"/>
        <dbReference type="Rhea" id="RHEA-COMP:10478"/>
        <dbReference type="ChEBI" id="CHEBI:57287"/>
        <dbReference type="ChEBI" id="CHEBI:57288"/>
        <dbReference type="ChEBI" id="CHEBI:83100"/>
        <dbReference type="ChEBI" id="CHEBI:83111"/>
        <dbReference type="EC" id="2.3.1.12"/>
    </reaction>
</comment>
<feature type="domain" description="Peripheral subunit-binding (PSBD)" evidence="12">
    <location>
        <begin position="218"/>
        <end position="255"/>
    </location>
</feature>
<dbReference type="Proteomes" id="UP000061704">
    <property type="component" value="Chromosome"/>
</dbReference>
<dbReference type="Pfam" id="PF00364">
    <property type="entry name" value="Biotin_lipoyl"/>
    <property type="match status" value="2"/>
</dbReference>
<feature type="domain" description="Lipoyl-binding" evidence="11">
    <location>
        <begin position="106"/>
        <end position="179"/>
    </location>
</feature>
<dbReference type="FunFam" id="3.30.559.10:FF:000004">
    <property type="entry name" value="Acetyltransferase component of pyruvate dehydrogenase complex"/>
    <property type="match status" value="1"/>
</dbReference>
<dbReference type="InterPro" id="IPR036625">
    <property type="entry name" value="E3-bd_dom_sf"/>
</dbReference>
<dbReference type="InterPro" id="IPR003016">
    <property type="entry name" value="2-oxoA_DH_lipoyl-BS"/>
</dbReference>
<dbReference type="AlphaFoldDB" id="C5WD32"/>
<dbReference type="PANTHER" id="PTHR43178">
    <property type="entry name" value="DIHYDROLIPOAMIDE ACETYLTRANSFERASE COMPONENT OF PYRUVATE DEHYDROGENASE COMPLEX"/>
    <property type="match status" value="1"/>
</dbReference>
<dbReference type="KEGG" id="icp:ICMP_385"/>
<dbReference type="GO" id="GO:0006086">
    <property type="term" value="P:pyruvate decarboxylation to acetyl-CoA"/>
    <property type="evidence" value="ECO:0007669"/>
    <property type="project" value="TreeGrafter"/>
</dbReference>
<dbReference type="SUPFAM" id="SSF52777">
    <property type="entry name" value="CoA-dependent acyltransferases"/>
    <property type="match status" value="1"/>
</dbReference>
<keyword evidence="5" id="KW-0677">Repeat</keyword>
<name>C5WD32_9ENTR</name>
<dbReference type="Gene3D" id="2.40.50.100">
    <property type="match status" value="2"/>
</dbReference>
<dbReference type="SUPFAM" id="SSF51230">
    <property type="entry name" value="Single hybrid motif"/>
    <property type="match status" value="2"/>
</dbReference>
<protein>
    <recommendedName>
        <fullName evidence="10">Dihydrolipoamide acetyltransferase component of pyruvate dehydrogenase complex</fullName>
        <ecNumber evidence="10">2.3.1.-</ecNumber>
    </recommendedName>
</protein>
<comment type="cofactor">
    <cofactor evidence="1 10">
        <name>(R)-lipoate</name>
        <dbReference type="ChEBI" id="CHEBI:83088"/>
    </cofactor>
</comment>
<dbReference type="Gene3D" id="3.30.559.10">
    <property type="entry name" value="Chloramphenicol acetyltransferase-like domain"/>
    <property type="match status" value="1"/>
</dbReference>
<dbReference type="SUPFAM" id="SSF47005">
    <property type="entry name" value="Peripheral subunit-binding domain of 2-oxo acid dehydrogenase complex"/>
    <property type="match status" value="1"/>
</dbReference>
<dbReference type="RefSeq" id="WP_407078877.1">
    <property type="nucleotide sequence ID" value="NZ_AP010872.1"/>
</dbReference>
<evidence type="ECO:0000256" key="9">
    <source>
        <dbReference type="ARBA" id="ARBA00048370"/>
    </source>
</evidence>
<organism evidence="13 14">
    <name type="scientific">Candidatus Ishikawaella capsulata Mpkobe</name>
    <dbReference type="NCBI Taxonomy" id="476281"/>
    <lineage>
        <taxon>Bacteria</taxon>
        <taxon>Pseudomonadati</taxon>
        <taxon>Pseudomonadota</taxon>
        <taxon>Gammaproteobacteria</taxon>
        <taxon>Enterobacterales</taxon>
        <taxon>Enterobacteriaceae</taxon>
        <taxon>Candidatus Ishikawella</taxon>
    </lineage>
</organism>
<evidence type="ECO:0000256" key="1">
    <source>
        <dbReference type="ARBA" id="ARBA00001938"/>
    </source>
</evidence>
<dbReference type="PROSITE" id="PS00189">
    <property type="entry name" value="LIPOYL"/>
    <property type="match status" value="1"/>
</dbReference>
<proteinExistence type="inferred from homology"/>
<dbReference type="PROSITE" id="PS51826">
    <property type="entry name" value="PSBD"/>
    <property type="match status" value="1"/>
</dbReference>
<dbReference type="FunFam" id="2.40.50.100:FF:000009">
    <property type="entry name" value="Acetyltransferase component of pyruvate dehydrogenase complex"/>
    <property type="match status" value="1"/>
</dbReference>
<dbReference type="Pfam" id="PF00198">
    <property type="entry name" value="2-oxoacid_dh"/>
    <property type="match status" value="1"/>
</dbReference>
<accession>C5WD32</accession>
<dbReference type="InterPro" id="IPR000089">
    <property type="entry name" value="Biotin_lipoyl"/>
</dbReference>
<evidence type="ECO:0000259" key="11">
    <source>
        <dbReference type="PROSITE" id="PS50968"/>
    </source>
</evidence>
<dbReference type="EMBL" id="AP010872">
    <property type="protein sequence ID" value="BAH83238.1"/>
    <property type="molecule type" value="Genomic_DNA"/>
</dbReference>
<dbReference type="InterPro" id="IPR050743">
    <property type="entry name" value="2-oxoacid_DH_E2_comp"/>
</dbReference>
<comment type="subunit">
    <text evidence="3">Forms a 24-polypeptide structural core with octahedral symmetry.</text>
</comment>
<comment type="similarity">
    <text evidence="2 10">Belongs to the 2-oxoacid dehydrogenase family.</text>
</comment>
<dbReference type="GO" id="GO:0005737">
    <property type="term" value="C:cytoplasm"/>
    <property type="evidence" value="ECO:0007669"/>
    <property type="project" value="TreeGrafter"/>
</dbReference>
<keyword evidence="7 10" id="KW-0012">Acyltransferase</keyword>
<evidence type="ECO:0000256" key="2">
    <source>
        <dbReference type="ARBA" id="ARBA00007317"/>
    </source>
</evidence>
<comment type="function">
    <text evidence="8">The pyruvate dehydrogenase complex catalyzes the overall conversion of pyruvate to acetyl-CoA and CO(2). It contains multiple copies of three enzymatic components: pyruvate dehydrogenase (E1), dihydrolipoamide acetyltransferase (E2) and lipoamide dehydrogenase (E3).</text>
</comment>
<keyword evidence="4 10" id="KW-0808">Transferase</keyword>
<evidence type="ECO:0000313" key="14">
    <source>
        <dbReference type="Proteomes" id="UP000061704"/>
    </source>
</evidence>
<dbReference type="HOGENOM" id="CLU_016733_10_0_6"/>
<reference evidence="13 14" key="1">
    <citation type="journal article" date="2011" name="Genome Biol. Evol.">
        <title>Reductive evolution of bacterial genome in insect gut environment.</title>
        <authorList>
            <person name="Nikoh N."/>
            <person name="Hosokawa T."/>
            <person name="Ohshima K."/>
            <person name="Hattori M."/>
            <person name="Fukatsu T."/>
        </authorList>
    </citation>
    <scope>NUCLEOTIDE SEQUENCE [LARGE SCALE GENOMIC DNA]</scope>
    <source>
        <strain evidence="13 14">Mpkobe</strain>
    </source>
</reference>
<dbReference type="InterPro" id="IPR001078">
    <property type="entry name" value="2-oxoacid_DH_actylTfrase"/>
</dbReference>